<proteinExistence type="predicted"/>
<keyword evidence="2" id="KW-0812">Transmembrane</keyword>
<keyword evidence="2" id="KW-0472">Membrane</keyword>
<keyword evidence="4" id="KW-1185">Reference proteome</keyword>
<feature type="transmembrane region" description="Helical" evidence="2">
    <location>
        <begin position="155"/>
        <end position="175"/>
    </location>
</feature>
<evidence type="ECO:0000256" key="2">
    <source>
        <dbReference type="SAM" id="Phobius"/>
    </source>
</evidence>
<protein>
    <submittedName>
        <fullName evidence="3">Uncharacterized protein</fullName>
    </submittedName>
</protein>
<feature type="transmembrane region" description="Helical" evidence="2">
    <location>
        <begin position="31"/>
        <end position="55"/>
    </location>
</feature>
<feature type="transmembrane region" description="Helical" evidence="2">
    <location>
        <begin position="120"/>
        <end position="143"/>
    </location>
</feature>
<dbReference type="Proteomes" id="UP000613580">
    <property type="component" value="Unassembled WGS sequence"/>
</dbReference>
<feature type="compositionally biased region" description="Low complexity" evidence="1">
    <location>
        <begin position="314"/>
        <end position="325"/>
    </location>
</feature>
<feature type="compositionally biased region" description="Polar residues" evidence="1">
    <location>
        <begin position="326"/>
        <end position="346"/>
    </location>
</feature>
<feature type="transmembrane region" description="Helical" evidence="2">
    <location>
        <begin position="274"/>
        <end position="296"/>
    </location>
</feature>
<feature type="transmembrane region" description="Helical" evidence="2">
    <location>
        <begin position="75"/>
        <end position="92"/>
    </location>
</feature>
<evidence type="ECO:0000313" key="4">
    <source>
        <dbReference type="Proteomes" id="UP000613580"/>
    </source>
</evidence>
<feature type="compositionally biased region" description="Low complexity" evidence="1">
    <location>
        <begin position="347"/>
        <end position="356"/>
    </location>
</feature>
<dbReference type="OrthoDB" id="3265004at2759"/>
<name>A0A8H6TLM8_MYCCL</name>
<feature type="transmembrane region" description="Helical" evidence="2">
    <location>
        <begin position="195"/>
        <end position="219"/>
    </location>
</feature>
<evidence type="ECO:0000313" key="3">
    <source>
        <dbReference type="EMBL" id="KAF7319354.1"/>
    </source>
</evidence>
<feature type="transmembrane region" description="Helical" evidence="2">
    <location>
        <begin position="240"/>
        <end position="262"/>
    </location>
</feature>
<dbReference type="EMBL" id="JACAZE010000003">
    <property type="protein sequence ID" value="KAF7319354.1"/>
    <property type="molecule type" value="Genomic_DNA"/>
</dbReference>
<accession>A0A8H6TLM8</accession>
<gene>
    <name evidence="3" type="ORF">HMN09_00273100</name>
</gene>
<sequence length="363" mass="39975">MADSNSDSAAYPDSLVFAFRDDYFNFNLLQIFFNGIYSVVFFVALYGMGSPSYIFFFLKNLTDITVLKRKTNKPLMVVIILMYILATLQTGIDWANLRYAFVTRGTSPIDTFNALLEESYLWTVAPATMLVTNTFLADCVLIFRCFAVWAHDWRVVVLPILSTLSGTTLGVLAVVQTGSYISSGGNPNSFVDYAIPYIAMCLVTTLLATSLIVFRILWLTRARDQNGAGNGNGAFSGYRVVIEMVVESALLYAINLSIYLALLFGPDTSNSDGYAQAVLIQMTGIAPTLIVARVSFGLARPSSSWQRTSTLKRSGASGSTSTNSSKTWFSSRWHSKRMQFSGNEDLSSSSSMSRSASELKERV</sequence>
<organism evidence="3 4">
    <name type="scientific">Mycena chlorophos</name>
    <name type="common">Agaric fungus</name>
    <name type="synonym">Agaricus chlorophos</name>
    <dbReference type="NCBI Taxonomy" id="658473"/>
    <lineage>
        <taxon>Eukaryota</taxon>
        <taxon>Fungi</taxon>
        <taxon>Dikarya</taxon>
        <taxon>Basidiomycota</taxon>
        <taxon>Agaricomycotina</taxon>
        <taxon>Agaricomycetes</taxon>
        <taxon>Agaricomycetidae</taxon>
        <taxon>Agaricales</taxon>
        <taxon>Marasmiineae</taxon>
        <taxon>Mycenaceae</taxon>
        <taxon>Mycena</taxon>
    </lineage>
</organism>
<dbReference type="AlphaFoldDB" id="A0A8H6TLM8"/>
<keyword evidence="2" id="KW-1133">Transmembrane helix</keyword>
<comment type="caution">
    <text evidence="3">The sequence shown here is derived from an EMBL/GenBank/DDBJ whole genome shotgun (WGS) entry which is preliminary data.</text>
</comment>
<feature type="region of interest" description="Disordered" evidence="1">
    <location>
        <begin position="309"/>
        <end position="363"/>
    </location>
</feature>
<reference evidence="3" key="1">
    <citation type="submission" date="2020-05" db="EMBL/GenBank/DDBJ databases">
        <title>Mycena genomes resolve the evolution of fungal bioluminescence.</title>
        <authorList>
            <person name="Tsai I.J."/>
        </authorList>
    </citation>
    <scope>NUCLEOTIDE SEQUENCE</scope>
    <source>
        <strain evidence="3">110903Hualien_Pintung</strain>
    </source>
</reference>
<evidence type="ECO:0000256" key="1">
    <source>
        <dbReference type="SAM" id="MobiDB-lite"/>
    </source>
</evidence>